<reference evidence="3" key="2">
    <citation type="submission" date="2020-09" db="EMBL/GenBank/DDBJ databases">
        <authorList>
            <person name="Sun Q."/>
            <person name="Ohkuma M."/>
        </authorList>
    </citation>
    <scope>NUCLEOTIDE SEQUENCE</scope>
    <source>
        <strain evidence="3">JCM 18487</strain>
    </source>
</reference>
<dbReference type="Gene3D" id="3.40.50.1820">
    <property type="entry name" value="alpha/beta hydrolase"/>
    <property type="match status" value="1"/>
</dbReference>
<evidence type="ECO:0000313" key="4">
    <source>
        <dbReference type="Proteomes" id="UP000637695"/>
    </source>
</evidence>
<reference evidence="3" key="1">
    <citation type="journal article" date="2014" name="Int. J. Syst. Evol. Microbiol.">
        <title>Complete genome sequence of Corynebacterium casei LMG S-19264T (=DSM 44701T), isolated from a smear-ripened cheese.</title>
        <authorList>
            <consortium name="US DOE Joint Genome Institute (JGI-PGF)"/>
            <person name="Walter F."/>
            <person name="Albersmeier A."/>
            <person name="Kalinowski J."/>
            <person name="Ruckert C."/>
        </authorList>
    </citation>
    <scope>NUCLEOTIDE SEQUENCE</scope>
    <source>
        <strain evidence="3">JCM 18487</strain>
    </source>
</reference>
<comment type="caution">
    <text evidence="3">The sequence shown here is derived from an EMBL/GenBank/DDBJ whole genome shotgun (WGS) entry which is preliminary data.</text>
</comment>
<dbReference type="InterPro" id="IPR002925">
    <property type="entry name" value="Dienelactn_hydro"/>
</dbReference>
<dbReference type="Pfam" id="PF01738">
    <property type="entry name" value="DLH"/>
    <property type="match status" value="1"/>
</dbReference>
<feature type="compositionally biased region" description="Basic and acidic residues" evidence="1">
    <location>
        <begin position="46"/>
        <end position="56"/>
    </location>
</feature>
<dbReference type="RefSeq" id="WP_188881195.1">
    <property type="nucleotide sequence ID" value="NZ_BMOY01000007.1"/>
</dbReference>
<dbReference type="PANTHER" id="PTHR22946:SF8">
    <property type="entry name" value="ACETYL XYLAN ESTERASE DOMAIN-CONTAINING PROTEIN"/>
    <property type="match status" value="1"/>
</dbReference>
<protein>
    <recommendedName>
        <fullName evidence="2">Dienelactone hydrolase domain-containing protein</fullName>
    </recommendedName>
</protein>
<feature type="domain" description="Dienelactone hydrolase" evidence="2">
    <location>
        <begin position="161"/>
        <end position="280"/>
    </location>
</feature>
<dbReference type="PANTHER" id="PTHR22946">
    <property type="entry name" value="DIENELACTONE HYDROLASE DOMAIN-CONTAINING PROTEIN-RELATED"/>
    <property type="match status" value="1"/>
</dbReference>
<evidence type="ECO:0000259" key="2">
    <source>
        <dbReference type="Pfam" id="PF01738"/>
    </source>
</evidence>
<dbReference type="InterPro" id="IPR029058">
    <property type="entry name" value="AB_hydrolase_fold"/>
</dbReference>
<dbReference type="GO" id="GO:0016787">
    <property type="term" value="F:hydrolase activity"/>
    <property type="evidence" value="ECO:0007669"/>
    <property type="project" value="InterPro"/>
</dbReference>
<dbReference type="Proteomes" id="UP000637695">
    <property type="component" value="Unassembled WGS sequence"/>
</dbReference>
<feature type="region of interest" description="Disordered" evidence="1">
    <location>
        <begin position="23"/>
        <end position="61"/>
    </location>
</feature>
<sequence length="372" mass="40181">MWAPDEFLEQMYQTLAAQRTAAARKGEGSGADRETFAEDAPTRPTEAAHVHAHADMEGAGTRRARLRQRLGLSAFGPLNGPLAPVVLERVTAGDVVRERIEFSTVGGLRMPAYVVVPNGLTPGERLPGVLLWHGHGPGSRTMVGLAGDGWPAAPAGRLGDNVASALARRGLVVMVPEIAGFGDRRLQRDLRRDPNAPNSCFSLSVSLLMAGRTLAGLRVAEAMRAADYLQTRPEVDPERIGSIGYSGGGMVTTLFAALDLRVRAAVVGIYANTFQQSILAMPHCICNYIPGLLEDAELPDILGLIAPRPLFIESGADDPIFPLAGTTEAVARVKEIYRRAGCEDRFDYHIFPGRHEIWGERSFAWLAEQLQS</sequence>
<proteinExistence type="predicted"/>
<accession>A0A917NH30</accession>
<dbReference type="InterPro" id="IPR050261">
    <property type="entry name" value="FrsA_esterase"/>
</dbReference>
<feature type="compositionally biased region" description="Basic and acidic residues" evidence="1">
    <location>
        <begin position="24"/>
        <end position="36"/>
    </location>
</feature>
<dbReference type="AlphaFoldDB" id="A0A917NH30"/>
<keyword evidence="4" id="KW-1185">Reference proteome</keyword>
<dbReference type="SUPFAM" id="SSF53474">
    <property type="entry name" value="alpha/beta-Hydrolases"/>
    <property type="match status" value="1"/>
</dbReference>
<name>A0A917NH30_9BACL</name>
<gene>
    <name evidence="3" type="ORF">GCM10010885_07200</name>
</gene>
<organism evidence="3 4">
    <name type="scientific">Alicyclobacillus cellulosilyticus</name>
    <dbReference type="NCBI Taxonomy" id="1003997"/>
    <lineage>
        <taxon>Bacteria</taxon>
        <taxon>Bacillati</taxon>
        <taxon>Bacillota</taxon>
        <taxon>Bacilli</taxon>
        <taxon>Bacillales</taxon>
        <taxon>Alicyclobacillaceae</taxon>
        <taxon>Alicyclobacillus</taxon>
    </lineage>
</organism>
<dbReference type="EMBL" id="BMOY01000007">
    <property type="protein sequence ID" value="GGJ00550.1"/>
    <property type="molecule type" value="Genomic_DNA"/>
</dbReference>
<evidence type="ECO:0000256" key="1">
    <source>
        <dbReference type="SAM" id="MobiDB-lite"/>
    </source>
</evidence>
<evidence type="ECO:0000313" key="3">
    <source>
        <dbReference type="EMBL" id="GGJ00550.1"/>
    </source>
</evidence>